<dbReference type="Proteomes" id="UP001216253">
    <property type="component" value="Unassembled WGS sequence"/>
</dbReference>
<proteinExistence type="predicted"/>
<evidence type="ECO:0000256" key="2">
    <source>
        <dbReference type="ARBA" id="ARBA00023125"/>
    </source>
</evidence>
<dbReference type="PANTHER" id="PTHR33204">
    <property type="entry name" value="TRANSCRIPTIONAL REGULATOR, MARR FAMILY"/>
    <property type="match status" value="1"/>
</dbReference>
<dbReference type="PROSITE" id="PS51118">
    <property type="entry name" value="HTH_HXLR"/>
    <property type="match status" value="1"/>
</dbReference>
<dbReference type="InterPro" id="IPR036388">
    <property type="entry name" value="WH-like_DNA-bd_sf"/>
</dbReference>
<dbReference type="InterPro" id="IPR002577">
    <property type="entry name" value="HTH_HxlR"/>
</dbReference>
<name>A0ABT5WLD9_9SPHN</name>
<dbReference type="InterPro" id="IPR036390">
    <property type="entry name" value="WH_DNA-bd_sf"/>
</dbReference>
<feature type="domain" description="HTH hxlR-type" evidence="4">
    <location>
        <begin position="16"/>
        <end position="115"/>
    </location>
</feature>
<evidence type="ECO:0000256" key="1">
    <source>
        <dbReference type="ARBA" id="ARBA00023015"/>
    </source>
</evidence>
<keyword evidence="2" id="KW-0238">DNA-binding</keyword>
<evidence type="ECO:0000256" key="3">
    <source>
        <dbReference type="ARBA" id="ARBA00023163"/>
    </source>
</evidence>
<dbReference type="Gene3D" id="1.10.10.10">
    <property type="entry name" value="Winged helix-like DNA-binding domain superfamily/Winged helix DNA-binding domain"/>
    <property type="match status" value="1"/>
</dbReference>
<reference evidence="5 6" key="1">
    <citation type="submission" date="2023-03" db="EMBL/GenBank/DDBJ databases">
        <title>NovoSphingobium album sp. nov. isolated from polycyclic aromatic hydrocarbons- and heavy-metal polluted soil.</title>
        <authorList>
            <person name="Liu Z."/>
            <person name="Wang K."/>
        </authorList>
    </citation>
    <scope>NUCLEOTIDE SEQUENCE [LARGE SCALE GENOMIC DNA]</scope>
    <source>
        <strain evidence="5 6">H3SJ31-1</strain>
    </source>
</reference>
<gene>
    <name evidence="5" type="ORF">PYV00_03870</name>
</gene>
<keyword evidence="1" id="KW-0805">Transcription regulation</keyword>
<comment type="caution">
    <text evidence="5">The sequence shown here is derived from an EMBL/GenBank/DDBJ whole genome shotgun (WGS) entry which is preliminary data.</text>
</comment>
<protein>
    <submittedName>
        <fullName evidence="5">Helix-turn-helix domain-containing protein</fullName>
    </submittedName>
</protein>
<keyword evidence="6" id="KW-1185">Reference proteome</keyword>
<sequence length="127" mass="14188">MTVPSRPAPAHEPGECRQLAGMLSRIGDRWTLPVVVSLREEALRFNQLRRVVGGISQQMLTRTLRALERDGMVRRTVHPTVPPQVEYALTTLGISLAAEALRIGSWIQAHRDEIDAHRQRYDDAAAG</sequence>
<evidence type="ECO:0000259" key="4">
    <source>
        <dbReference type="PROSITE" id="PS51118"/>
    </source>
</evidence>
<evidence type="ECO:0000313" key="6">
    <source>
        <dbReference type="Proteomes" id="UP001216253"/>
    </source>
</evidence>
<organism evidence="5 6">
    <name type="scientific">Novosphingobium album</name>
    <name type="common">ex Liu et al. 2023</name>
    <dbReference type="NCBI Taxonomy" id="3031130"/>
    <lineage>
        <taxon>Bacteria</taxon>
        <taxon>Pseudomonadati</taxon>
        <taxon>Pseudomonadota</taxon>
        <taxon>Alphaproteobacteria</taxon>
        <taxon>Sphingomonadales</taxon>
        <taxon>Sphingomonadaceae</taxon>
        <taxon>Novosphingobium</taxon>
    </lineage>
</organism>
<keyword evidence="3" id="KW-0804">Transcription</keyword>
<evidence type="ECO:0000313" key="5">
    <source>
        <dbReference type="EMBL" id="MDE8650858.1"/>
    </source>
</evidence>
<dbReference type="SUPFAM" id="SSF46785">
    <property type="entry name" value="Winged helix' DNA-binding domain"/>
    <property type="match status" value="1"/>
</dbReference>
<dbReference type="Pfam" id="PF01638">
    <property type="entry name" value="HxlR"/>
    <property type="match status" value="1"/>
</dbReference>
<dbReference type="PANTHER" id="PTHR33204:SF39">
    <property type="entry name" value="TRANSCRIPTIONAL REGULATORY PROTEIN"/>
    <property type="match status" value="1"/>
</dbReference>
<accession>A0ABT5WLD9</accession>
<dbReference type="EMBL" id="JARESE010000010">
    <property type="protein sequence ID" value="MDE8650858.1"/>
    <property type="molecule type" value="Genomic_DNA"/>
</dbReference>
<dbReference type="RefSeq" id="WP_275226936.1">
    <property type="nucleotide sequence ID" value="NZ_JARESE010000010.1"/>
</dbReference>